<proteinExistence type="predicted"/>
<dbReference type="AlphaFoldDB" id="A0A6J4HFK9"/>
<evidence type="ECO:0000256" key="1">
    <source>
        <dbReference type="SAM" id="MobiDB-lite"/>
    </source>
</evidence>
<reference evidence="2" key="1">
    <citation type="submission" date="2020-02" db="EMBL/GenBank/DDBJ databases">
        <authorList>
            <person name="Meier V. D."/>
        </authorList>
    </citation>
    <scope>NUCLEOTIDE SEQUENCE</scope>
    <source>
        <strain evidence="2">AVDCRST_MAG10</strain>
    </source>
</reference>
<protein>
    <submittedName>
        <fullName evidence="2">Transcriptional regulator, WhiB family</fullName>
    </submittedName>
</protein>
<feature type="non-terminal residue" evidence="2">
    <location>
        <position position="1"/>
    </location>
</feature>
<evidence type="ECO:0000313" key="2">
    <source>
        <dbReference type="EMBL" id="CAA9220895.1"/>
    </source>
</evidence>
<sequence length="101" mass="11060">GCDMEPRIRLECRGLAQRRRLPAHQRGVVLPRREHRNRCRTDRGGQGGLPGVSSAERLPAVRAGEQPGSRHLGGQGRRGAPQTAQRMARQPAPGDEIGDRV</sequence>
<organism evidence="2">
    <name type="scientific">uncultured Acidimicrobiales bacterium</name>
    <dbReference type="NCBI Taxonomy" id="310071"/>
    <lineage>
        <taxon>Bacteria</taxon>
        <taxon>Bacillati</taxon>
        <taxon>Actinomycetota</taxon>
        <taxon>Acidimicrobiia</taxon>
        <taxon>Acidimicrobiales</taxon>
        <taxon>environmental samples</taxon>
    </lineage>
</organism>
<gene>
    <name evidence="2" type="ORF">AVDCRST_MAG10-657</name>
</gene>
<feature type="region of interest" description="Disordered" evidence="1">
    <location>
        <begin position="19"/>
        <end position="101"/>
    </location>
</feature>
<feature type="non-terminal residue" evidence="2">
    <location>
        <position position="101"/>
    </location>
</feature>
<dbReference type="EMBL" id="CADCTB010000044">
    <property type="protein sequence ID" value="CAA9220895.1"/>
    <property type="molecule type" value="Genomic_DNA"/>
</dbReference>
<accession>A0A6J4HFK9</accession>
<name>A0A6J4HFK9_9ACTN</name>